<proteinExistence type="inferred from homology"/>
<protein>
    <recommendedName>
        <fullName evidence="5">Rab escort protein 1</fullName>
    </recommendedName>
</protein>
<dbReference type="PIRSF" id="PIRSF016550">
    <property type="entry name" value="Rab_ger_ger_transf_A_euk"/>
    <property type="match status" value="1"/>
</dbReference>
<dbReference type="FunFam" id="1.10.405.10:FF:000008">
    <property type="entry name" value="Rab proteins geranylgeranyltransferase component"/>
    <property type="match status" value="1"/>
</dbReference>
<dbReference type="Gene3D" id="3.50.50.60">
    <property type="entry name" value="FAD/NAD(P)-binding domain"/>
    <property type="match status" value="1"/>
</dbReference>
<evidence type="ECO:0000313" key="7">
    <source>
        <dbReference type="Proteomes" id="UP000825729"/>
    </source>
</evidence>
<comment type="function">
    <text evidence="5">Substrate-binding subunit of the Rab geranylgeranyltransferase (GGTase) complex. Binds unprenylated Rab proteins.</text>
</comment>
<comment type="subcellular location">
    <subcellularLocation>
        <location evidence="1 5">Cytoplasm</location>
    </subcellularLocation>
</comment>
<keyword evidence="4 5" id="KW-0963">Cytoplasm</keyword>
<evidence type="ECO:0000313" key="6">
    <source>
        <dbReference type="EMBL" id="KAG9446882.1"/>
    </source>
</evidence>
<gene>
    <name evidence="6" type="ORF">H6P81_013010</name>
</gene>
<sequence>MRMEDPISHPLIEPAFYDLLIVGTGLPESILAAGASAAGKSVLHIDPNAFYGSHFSSLSLHPFIEFLETQQNIPPILPEHSSVTNSSPSDEYFSRSINSCPLYSEIEVCSFAPDALELSRSFSLDLSGPRVLLCADPMVDLMLKSGASHHIEFKSIDGNFVYIDGRLSPVPDSRESIFKDRSLGLTEKSQLMRFFKLVQEHFSSNLGDGQDEKRISEEDLEMPFYEFLGKHRLPPKIKSIILYAIAMADYDQESPKDSNNLLRTKDGIEGLALYHASVGRFPNASGAFIYPIYGQGELPQAFCRCAAVKGSLYVLRMQVTDLLISREGSHYKGVRLASGQDICSHQLVVDPSIGVPSLVSTSMSEEFDGSNSGKANNDNVMKVARAVCITSISVMADFRNLLIVFPPRSLHAKQLTSVRAIQLSNNMMVCPPGLFYLHFATLCDSSLEGKESLHAAMEALLKPMISESSENSLPEAQESKPMLLWRAMYTQELAKGVELDAVHSCSMPDGTLDYRELLKLTKKLFQKMFPQEELFPEVAADAKDNEHVAPE</sequence>
<dbReference type="AlphaFoldDB" id="A0AAV7EGQ1"/>
<reference evidence="6 7" key="1">
    <citation type="submission" date="2021-07" db="EMBL/GenBank/DDBJ databases">
        <title>The Aristolochia fimbriata genome: insights into angiosperm evolution, floral development and chemical biosynthesis.</title>
        <authorList>
            <person name="Jiao Y."/>
        </authorList>
    </citation>
    <scope>NUCLEOTIDE SEQUENCE [LARGE SCALE GENOMIC DNA]</scope>
    <source>
        <strain evidence="6">IBCAS-2021</strain>
        <tissue evidence="6">Leaf</tissue>
    </source>
</reference>
<dbReference type="GO" id="GO:0005634">
    <property type="term" value="C:nucleus"/>
    <property type="evidence" value="ECO:0007669"/>
    <property type="project" value="TreeGrafter"/>
</dbReference>
<evidence type="ECO:0000256" key="3">
    <source>
        <dbReference type="ARBA" id="ARBA00022468"/>
    </source>
</evidence>
<dbReference type="GO" id="GO:0005968">
    <property type="term" value="C:Rab-protein geranylgeranyltransferase complex"/>
    <property type="evidence" value="ECO:0007669"/>
    <property type="project" value="UniProtKB-UniRule"/>
</dbReference>
<dbReference type="Pfam" id="PF00996">
    <property type="entry name" value="GDI"/>
    <property type="match status" value="2"/>
</dbReference>
<dbReference type="InterPro" id="IPR036188">
    <property type="entry name" value="FAD/NAD-bd_sf"/>
</dbReference>
<accession>A0AAV7EGQ1</accession>
<name>A0AAV7EGQ1_ARIFI</name>
<comment type="similarity">
    <text evidence="2 5">Belongs to the Rab GDI family.</text>
</comment>
<keyword evidence="3 5" id="KW-0343">GTPase activation</keyword>
<evidence type="ECO:0000256" key="4">
    <source>
        <dbReference type="ARBA" id="ARBA00022490"/>
    </source>
</evidence>
<dbReference type="Gene3D" id="1.10.405.10">
    <property type="entry name" value="Guanine Nucleotide Dissociation Inhibitor, domain 1"/>
    <property type="match status" value="1"/>
</dbReference>
<dbReference type="GO" id="GO:0005092">
    <property type="term" value="F:GDP-dissociation inhibitor activity"/>
    <property type="evidence" value="ECO:0007669"/>
    <property type="project" value="InterPro"/>
</dbReference>
<dbReference type="GO" id="GO:0005829">
    <property type="term" value="C:cytosol"/>
    <property type="evidence" value="ECO:0007669"/>
    <property type="project" value="TreeGrafter"/>
</dbReference>
<dbReference type="InterPro" id="IPR018203">
    <property type="entry name" value="GDP_dissociation_inhibitor"/>
</dbReference>
<evidence type="ECO:0000256" key="1">
    <source>
        <dbReference type="ARBA" id="ARBA00004496"/>
    </source>
</evidence>
<organism evidence="6 7">
    <name type="scientific">Aristolochia fimbriata</name>
    <name type="common">White veined hardy Dutchman's pipe vine</name>
    <dbReference type="NCBI Taxonomy" id="158543"/>
    <lineage>
        <taxon>Eukaryota</taxon>
        <taxon>Viridiplantae</taxon>
        <taxon>Streptophyta</taxon>
        <taxon>Embryophyta</taxon>
        <taxon>Tracheophyta</taxon>
        <taxon>Spermatophyta</taxon>
        <taxon>Magnoliopsida</taxon>
        <taxon>Magnoliidae</taxon>
        <taxon>Piperales</taxon>
        <taxon>Aristolochiaceae</taxon>
        <taxon>Aristolochia</taxon>
    </lineage>
</organism>
<dbReference type="GO" id="GO:0016192">
    <property type="term" value="P:vesicle-mediated transport"/>
    <property type="evidence" value="ECO:0007669"/>
    <property type="project" value="TreeGrafter"/>
</dbReference>
<evidence type="ECO:0000256" key="2">
    <source>
        <dbReference type="ARBA" id="ARBA00005593"/>
    </source>
</evidence>
<dbReference type="PRINTS" id="PR00891">
    <property type="entry name" value="RABGDIREP"/>
</dbReference>
<dbReference type="PANTHER" id="PTHR11787">
    <property type="entry name" value="RAB GDP-DISSOCIATION INHIBITOR"/>
    <property type="match status" value="1"/>
</dbReference>
<dbReference type="InterPro" id="IPR001738">
    <property type="entry name" value="Rab_escort"/>
</dbReference>
<dbReference type="GO" id="GO:0006886">
    <property type="term" value="P:intracellular protein transport"/>
    <property type="evidence" value="ECO:0007669"/>
    <property type="project" value="InterPro"/>
</dbReference>
<keyword evidence="7" id="KW-1185">Reference proteome</keyword>
<dbReference type="Gene3D" id="3.30.519.10">
    <property type="entry name" value="Guanine Nucleotide Dissociation Inhibitor, domain 2"/>
    <property type="match status" value="1"/>
</dbReference>
<dbReference type="GO" id="GO:0007264">
    <property type="term" value="P:small GTPase-mediated signal transduction"/>
    <property type="evidence" value="ECO:0007669"/>
    <property type="project" value="UniProtKB-UniRule"/>
</dbReference>
<dbReference type="PANTHER" id="PTHR11787:SF4">
    <property type="entry name" value="CHM, RAB ESCORT PROTEIN 1"/>
    <property type="match status" value="1"/>
</dbReference>
<dbReference type="Proteomes" id="UP000825729">
    <property type="component" value="Unassembled WGS sequence"/>
</dbReference>
<dbReference type="SUPFAM" id="SSF54373">
    <property type="entry name" value="FAD-linked reductases, C-terminal domain"/>
    <property type="match status" value="1"/>
</dbReference>
<dbReference type="SUPFAM" id="SSF51905">
    <property type="entry name" value="FAD/NAD(P)-binding domain"/>
    <property type="match status" value="1"/>
</dbReference>
<evidence type="ECO:0000256" key="5">
    <source>
        <dbReference type="PIRNR" id="PIRNR016550"/>
    </source>
</evidence>
<dbReference type="EMBL" id="JAINDJ010000005">
    <property type="protein sequence ID" value="KAG9446882.1"/>
    <property type="molecule type" value="Genomic_DNA"/>
</dbReference>
<comment type="caution">
    <text evidence="6">The sequence shown here is derived from an EMBL/GenBank/DDBJ whole genome shotgun (WGS) entry which is preliminary data.</text>
</comment>
<dbReference type="GO" id="GO:0005096">
    <property type="term" value="F:GTPase activator activity"/>
    <property type="evidence" value="ECO:0007669"/>
    <property type="project" value="UniProtKB-UniRule"/>
</dbReference>